<evidence type="ECO:0000313" key="6">
    <source>
        <dbReference type="EMBL" id="GLR26441.1"/>
    </source>
</evidence>
<evidence type="ECO:0000259" key="5">
    <source>
        <dbReference type="PROSITE" id="PS51006"/>
    </source>
</evidence>
<comment type="similarity">
    <text evidence="1">Belongs to the spermidine/spermine synthase family.</text>
</comment>
<dbReference type="Proteomes" id="UP001156664">
    <property type="component" value="Unassembled WGS sequence"/>
</dbReference>
<gene>
    <name evidence="6" type="ORF">GCM10007875_15310</name>
</gene>
<dbReference type="SUPFAM" id="SSF53335">
    <property type="entry name" value="S-adenosyl-L-methionine-dependent methyltransferases"/>
    <property type="match status" value="1"/>
</dbReference>
<evidence type="ECO:0000256" key="2">
    <source>
        <dbReference type="ARBA" id="ARBA00022679"/>
    </source>
</evidence>
<feature type="active site" description="Proton acceptor" evidence="4">
    <location>
        <position position="130"/>
    </location>
</feature>
<sequence>MEILISEEKGVRQLHFGSQWVQGAMRLSRPDALELQYTREMMLPLLFNQQPWWPRSALFIGLGVGAMPRFLRKHRPQCRIQVVEIEPAVVAAARMHFKLPPNSDHFDVKLGCGATHMAETSEQFDLIFIDGFDENACVGPLNSKEFYGNSLSRLQEGGWVVANLLSNQKDSAQSIERFQAAFDQKAIILPPCSSGNVIAIGGRDIPELSNLNELSDLSNKLLEETGLNLSKSVQKLVQAIQLLSKKT</sequence>
<dbReference type="RefSeq" id="WP_284281022.1">
    <property type="nucleotide sequence ID" value="NZ_BSOJ01000015.1"/>
</dbReference>
<feature type="domain" description="PABS" evidence="5">
    <location>
        <begin position="1"/>
        <end position="207"/>
    </location>
</feature>
<dbReference type="PANTHER" id="PTHR43317">
    <property type="entry name" value="THERMOSPERMINE SYNTHASE ACAULIS5"/>
    <property type="match status" value="1"/>
</dbReference>
<dbReference type="Pfam" id="PF01564">
    <property type="entry name" value="Spermine_synth"/>
    <property type="match status" value="1"/>
</dbReference>
<proteinExistence type="inferred from homology"/>
<accession>A0ABQ5YT38</accession>
<comment type="caution">
    <text evidence="6">The sequence shown here is derived from an EMBL/GenBank/DDBJ whole genome shotgun (WGS) entry which is preliminary data.</text>
</comment>
<reference evidence="7" key="1">
    <citation type="journal article" date="2019" name="Int. J. Syst. Evol. Microbiol.">
        <title>The Global Catalogue of Microorganisms (GCM) 10K type strain sequencing project: providing services to taxonomists for standard genome sequencing and annotation.</title>
        <authorList>
            <consortium name="The Broad Institute Genomics Platform"/>
            <consortium name="The Broad Institute Genome Sequencing Center for Infectious Disease"/>
            <person name="Wu L."/>
            <person name="Ma J."/>
        </authorList>
    </citation>
    <scope>NUCLEOTIDE SEQUENCE [LARGE SCALE GENOMIC DNA]</scope>
    <source>
        <strain evidence="7">NBRC 105857</strain>
    </source>
</reference>
<evidence type="ECO:0000256" key="4">
    <source>
        <dbReference type="PROSITE-ProRule" id="PRU00354"/>
    </source>
</evidence>
<dbReference type="EMBL" id="BSOJ01000015">
    <property type="protein sequence ID" value="GLR26441.1"/>
    <property type="molecule type" value="Genomic_DNA"/>
</dbReference>
<protein>
    <recommendedName>
        <fullName evidence="5">PABS domain-containing protein</fullName>
    </recommendedName>
</protein>
<dbReference type="InterPro" id="IPR030374">
    <property type="entry name" value="PABS"/>
</dbReference>
<dbReference type="InterPro" id="IPR029063">
    <property type="entry name" value="SAM-dependent_MTases_sf"/>
</dbReference>
<evidence type="ECO:0000256" key="1">
    <source>
        <dbReference type="ARBA" id="ARBA00007867"/>
    </source>
</evidence>
<keyword evidence="2 4" id="KW-0808">Transferase</keyword>
<evidence type="ECO:0000313" key="7">
    <source>
        <dbReference type="Proteomes" id="UP001156664"/>
    </source>
</evidence>
<evidence type="ECO:0000256" key="3">
    <source>
        <dbReference type="ARBA" id="ARBA00023115"/>
    </source>
</evidence>
<name>A0ABQ5YT38_9BURK</name>
<dbReference type="NCBIfam" id="NF037959">
    <property type="entry name" value="MFS_SpdSyn"/>
    <property type="match status" value="1"/>
</dbReference>
<keyword evidence="3 4" id="KW-0620">Polyamine biosynthesis</keyword>
<organism evidence="6 7">
    <name type="scientific">Limnobacter litoralis</name>
    <dbReference type="NCBI Taxonomy" id="481366"/>
    <lineage>
        <taxon>Bacteria</taxon>
        <taxon>Pseudomonadati</taxon>
        <taxon>Pseudomonadota</taxon>
        <taxon>Betaproteobacteria</taxon>
        <taxon>Burkholderiales</taxon>
        <taxon>Burkholderiaceae</taxon>
        <taxon>Limnobacter</taxon>
    </lineage>
</organism>
<dbReference type="PROSITE" id="PS51006">
    <property type="entry name" value="PABS_2"/>
    <property type="match status" value="1"/>
</dbReference>
<dbReference type="PANTHER" id="PTHR43317:SF1">
    <property type="entry name" value="THERMOSPERMINE SYNTHASE ACAULIS5"/>
    <property type="match status" value="1"/>
</dbReference>
<keyword evidence="7" id="KW-1185">Reference proteome</keyword>
<dbReference type="Gene3D" id="3.40.50.150">
    <property type="entry name" value="Vaccinia Virus protein VP39"/>
    <property type="match status" value="1"/>
</dbReference>